<dbReference type="EMBL" id="MLGG01000024">
    <property type="protein sequence ID" value="KAK1455743.1"/>
    <property type="molecule type" value="Genomic_DNA"/>
</dbReference>
<dbReference type="InterPro" id="IPR032466">
    <property type="entry name" value="Metal_Hydrolase"/>
</dbReference>
<dbReference type="SUPFAM" id="SSF51556">
    <property type="entry name" value="Metallo-dependent hydrolases"/>
    <property type="match status" value="1"/>
</dbReference>
<dbReference type="Gene3D" id="3.40.50.10910">
    <property type="entry name" value="Amidohydrolase"/>
    <property type="match status" value="1"/>
</dbReference>
<protein>
    <submittedName>
        <fullName evidence="3">Amidohydrolase</fullName>
    </submittedName>
</protein>
<proteinExistence type="predicted"/>
<reference evidence="3 4" key="1">
    <citation type="submission" date="2016-10" db="EMBL/GenBank/DDBJ databases">
        <title>The genome sequence of Colletotrichum fioriniae PJ7.</title>
        <authorList>
            <person name="Baroncelli R."/>
        </authorList>
    </citation>
    <scope>NUCLEOTIDE SEQUENCE [LARGE SCALE GENOMIC DNA]</scope>
    <source>
        <strain evidence="3">Col 31</strain>
    </source>
</reference>
<dbReference type="Gene3D" id="1.20.58.520">
    <property type="entry name" value="Amidohydrolase"/>
    <property type="match status" value="1"/>
</dbReference>
<dbReference type="InterPro" id="IPR051781">
    <property type="entry name" value="Metallo-dep_Hydrolase"/>
</dbReference>
<sequence length="406" mass="43439">MTRVLIKDVCVFDGEVIQNAGNFLFTRSAGNIQDPTMDDSQIENPDHIIDGRGCTLIPGLIDVYVNIKGINTALDTFASHGVTTVIDLSSNNEQCQSLRVYAAGKTKLPTMLFSGTEAVPMETHRPGLRSNSDTVEIRTRDDAVAFVSAKSSGPDRADLVKVAVSLHSHSDEILKTIVDVAHAYDKLTVARTTGKASYERGMRAGFDIFAHAPLDAPINAAMAGEMASQGKIFIPTLTMAKKQVPSEQSSFDYPGLTASRSQDPTSATNIREFESSDVAPGARATVGNNYENATESVRTLHEAGVTICAGSTANVVPGAQVPFGESLHEELCLLVEAGMPTLDVLRSATCVASKAFSLGDRGILRSGFRSDLVLVEGNPLEDISVTRKLQGVWIQGEYICTRQTSA</sequence>
<dbReference type="Gene3D" id="2.30.40.10">
    <property type="entry name" value="Urease, subunit C, domain 1"/>
    <property type="match status" value="1"/>
</dbReference>
<evidence type="ECO:0000259" key="2">
    <source>
        <dbReference type="Pfam" id="PF01979"/>
    </source>
</evidence>
<evidence type="ECO:0000313" key="4">
    <source>
        <dbReference type="Proteomes" id="UP001239795"/>
    </source>
</evidence>
<dbReference type="Proteomes" id="UP001239795">
    <property type="component" value="Unassembled WGS sequence"/>
</dbReference>
<dbReference type="AlphaFoldDB" id="A0AAI9UCB2"/>
<feature type="domain" description="Amidohydrolase-related" evidence="2">
    <location>
        <begin position="69"/>
        <end position="397"/>
    </location>
</feature>
<dbReference type="Gene3D" id="3.30.110.90">
    <property type="entry name" value="Amidohydrolase"/>
    <property type="match status" value="1"/>
</dbReference>
<evidence type="ECO:0000313" key="3">
    <source>
        <dbReference type="EMBL" id="KAK1455743.1"/>
    </source>
</evidence>
<feature type="compositionally biased region" description="Polar residues" evidence="1">
    <location>
        <begin position="258"/>
        <end position="268"/>
    </location>
</feature>
<dbReference type="PANTHER" id="PTHR43135:SF3">
    <property type="entry name" value="ALPHA-D-RIBOSE 1-METHYLPHOSPHONATE 5-TRIPHOSPHATE DIPHOSPHATASE"/>
    <property type="match status" value="1"/>
</dbReference>
<name>A0AAI9UCB2_9PEZI</name>
<dbReference type="PANTHER" id="PTHR43135">
    <property type="entry name" value="ALPHA-D-RIBOSE 1-METHYLPHOSPHONATE 5-TRIPHOSPHATE DIPHOSPHATASE"/>
    <property type="match status" value="1"/>
</dbReference>
<dbReference type="SUPFAM" id="SSF51338">
    <property type="entry name" value="Composite domain of metallo-dependent hydrolases"/>
    <property type="match status" value="1"/>
</dbReference>
<comment type="caution">
    <text evidence="3">The sequence shown here is derived from an EMBL/GenBank/DDBJ whole genome shotgun (WGS) entry which is preliminary data.</text>
</comment>
<organism evidence="3 4">
    <name type="scientific">Colletotrichum melonis</name>
    <dbReference type="NCBI Taxonomy" id="1209925"/>
    <lineage>
        <taxon>Eukaryota</taxon>
        <taxon>Fungi</taxon>
        <taxon>Dikarya</taxon>
        <taxon>Ascomycota</taxon>
        <taxon>Pezizomycotina</taxon>
        <taxon>Sordariomycetes</taxon>
        <taxon>Hypocreomycetidae</taxon>
        <taxon>Glomerellales</taxon>
        <taxon>Glomerellaceae</taxon>
        <taxon>Colletotrichum</taxon>
        <taxon>Colletotrichum acutatum species complex</taxon>
    </lineage>
</organism>
<gene>
    <name evidence="3" type="ORF">CMEL01_04503</name>
</gene>
<keyword evidence="4" id="KW-1185">Reference proteome</keyword>
<dbReference type="GO" id="GO:0016810">
    <property type="term" value="F:hydrolase activity, acting on carbon-nitrogen (but not peptide) bonds"/>
    <property type="evidence" value="ECO:0007669"/>
    <property type="project" value="InterPro"/>
</dbReference>
<dbReference type="InterPro" id="IPR011059">
    <property type="entry name" value="Metal-dep_hydrolase_composite"/>
</dbReference>
<evidence type="ECO:0000256" key="1">
    <source>
        <dbReference type="SAM" id="MobiDB-lite"/>
    </source>
</evidence>
<dbReference type="Pfam" id="PF01979">
    <property type="entry name" value="Amidohydro_1"/>
    <property type="match status" value="1"/>
</dbReference>
<dbReference type="InterPro" id="IPR006680">
    <property type="entry name" value="Amidohydro-rel"/>
</dbReference>
<accession>A0AAI9UCB2</accession>
<feature type="region of interest" description="Disordered" evidence="1">
    <location>
        <begin position="248"/>
        <end position="268"/>
    </location>
</feature>